<dbReference type="RefSeq" id="WP_072851266.1">
    <property type="nucleotide sequence ID" value="NZ_FQVI01000009.1"/>
</dbReference>
<dbReference type="PRINTS" id="PR01736">
    <property type="entry name" value="PHPHTRNFRASE"/>
</dbReference>
<keyword evidence="9 17" id="KW-0963">Cytoplasm</keyword>
<evidence type="ECO:0000256" key="3">
    <source>
        <dbReference type="ARBA" id="ARBA00002728"/>
    </source>
</evidence>
<dbReference type="Pfam" id="PF05524">
    <property type="entry name" value="PEP-utilisers_N"/>
    <property type="match status" value="1"/>
</dbReference>
<keyword evidence="14 17" id="KW-0418">Kinase</keyword>
<dbReference type="SUPFAM" id="SSF52009">
    <property type="entry name" value="Phosphohistidine domain"/>
    <property type="match status" value="1"/>
</dbReference>
<dbReference type="Proteomes" id="UP000184245">
    <property type="component" value="Unassembled WGS sequence"/>
</dbReference>
<comment type="catalytic activity">
    <reaction evidence="1 17">
        <text>L-histidyl-[protein] + phosphoenolpyruvate = N(pros)-phospho-L-histidyl-[protein] + pyruvate</text>
        <dbReference type="Rhea" id="RHEA:23880"/>
        <dbReference type="Rhea" id="RHEA-COMP:9745"/>
        <dbReference type="Rhea" id="RHEA-COMP:9746"/>
        <dbReference type="ChEBI" id="CHEBI:15361"/>
        <dbReference type="ChEBI" id="CHEBI:29979"/>
        <dbReference type="ChEBI" id="CHEBI:58702"/>
        <dbReference type="ChEBI" id="CHEBI:64837"/>
        <dbReference type="EC" id="2.7.3.9"/>
    </reaction>
</comment>
<dbReference type="InterPro" id="IPR036618">
    <property type="entry name" value="PtsI_HPr-bd_sf"/>
</dbReference>
<dbReference type="PANTHER" id="PTHR46244">
    <property type="entry name" value="PHOSPHOENOLPYRUVATE-PROTEIN PHOSPHOTRANSFERASE"/>
    <property type="match status" value="1"/>
</dbReference>
<feature type="domain" description="PEP-utilising enzyme C-terminal" evidence="23">
    <location>
        <begin position="254"/>
        <end position="539"/>
    </location>
</feature>
<evidence type="ECO:0000256" key="5">
    <source>
        <dbReference type="ARBA" id="ARBA00007837"/>
    </source>
</evidence>
<dbReference type="InterPro" id="IPR036637">
    <property type="entry name" value="Phosphohistidine_dom_sf"/>
</dbReference>
<comment type="cofactor">
    <cofactor evidence="2 17 20">
        <name>Mg(2+)</name>
        <dbReference type="ChEBI" id="CHEBI:18420"/>
    </cofactor>
</comment>
<evidence type="ECO:0000256" key="12">
    <source>
        <dbReference type="ARBA" id="ARBA00022683"/>
    </source>
</evidence>
<dbReference type="InterPro" id="IPR006318">
    <property type="entry name" value="PTS_EI-like"/>
</dbReference>
<reference evidence="25 26" key="1">
    <citation type="submission" date="2016-11" db="EMBL/GenBank/DDBJ databases">
        <authorList>
            <person name="Jaros S."/>
            <person name="Januszkiewicz K."/>
            <person name="Wedrychowicz H."/>
        </authorList>
    </citation>
    <scope>NUCLEOTIDE SEQUENCE [LARGE SCALE GENOMIC DNA]</scope>
    <source>
        <strain evidence="25 26">DSM 17459</strain>
    </source>
</reference>
<feature type="binding site" evidence="20">
    <location>
        <position position="429"/>
    </location>
    <ligand>
        <name>Mg(2+)</name>
        <dbReference type="ChEBI" id="CHEBI:18420"/>
    </ligand>
</feature>
<keyword evidence="26" id="KW-1185">Reference proteome</keyword>
<evidence type="ECO:0000256" key="20">
    <source>
        <dbReference type="PIRSR" id="PIRSR000732-3"/>
    </source>
</evidence>
<dbReference type="PIRSF" id="PIRSF000732">
    <property type="entry name" value="PTS_enzyme_I"/>
    <property type="match status" value="1"/>
</dbReference>
<name>A0A1M4XKP9_9CLOT</name>
<dbReference type="SUPFAM" id="SSF51621">
    <property type="entry name" value="Phosphoenolpyruvate/pyruvate domain"/>
    <property type="match status" value="1"/>
</dbReference>
<evidence type="ECO:0000256" key="7">
    <source>
        <dbReference type="ARBA" id="ARBA00016544"/>
    </source>
</evidence>
<dbReference type="GO" id="GO:0009401">
    <property type="term" value="P:phosphoenolpyruvate-dependent sugar phosphotransferase system"/>
    <property type="evidence" value="ECO:0007669"/>
    <property type="project" value="UniProtKB-KW"/>
</dbReference>
<protein>
    <recommendedName>
        <fullName evidence="7 17">Phosphoenolpyruvate-protein phosphotransferase</fullName>
        <ecNumber evidence="6 17">2.7.3.9</ecNumber>
    </recommendedName>
    <alternativeName>
        <fullName evidence="16 17">Phosphotransferase system, enzyme I</fullName>
    </alternativeName>
</protein>
<dbReference type="NCBIfam" id="TIGR01417">
    <property type="entry name" value="PTS_I_fam"/>
    <property type="match status" value="1"/>
</dbReference>
<evidence type="ECO:0000313" key="26">
    <source>
        <dbReference type="Proteomes" id="UP000184245"/>
    </source>
</evidence>
<feature type="binding site" evidence="20">
    <location>
        <position position="453"/>
    </location>
    <ligand>
        <name>Mg(2+)</name>
        <dbReference type="ChEBI" id="CHEBI:18420"/>
    </ligand>
</feature>
<dbReference type="SUPFAM" id="SSF47831">
    <property type="entry name" value="Enzyme I of the PEP:sugar phosphotransferase system HPr-binding (sub)domain"/>
    <property type="match status" value="1"/>
</dbReference>
<feature type="binding site" evidence="19">
    <location>
        <position position="295"/>
    </location>
    <ligand>
        <name>phosphoenolpyruvate</name>
        <dbReference type="ChEBI" id="CHEBI:58702"/>
    </ligand>
</feature>
<dbReference type="InterPro" id="IPR040442">
    <property type="entry name" value="Pyrv_kinase-like_dom_sf"/>
</dbReference>
<keyword evidence="12 17" id="KW-0598">Phosphotransferase system</keyword>
<dbReference type="EC" id="2.7.3.9" evidence="6 17"/>
<feature type="binding site" evidence="19">
    <location>
        <position position="463"/>
    </location>
    <ligand>
        <name>phosphoenolpyruvate</name>
        <dbReference type="ChEBI" id="CHEBI:58702"/>
    </ligand>
</feature>
<dbReference type="Gene3D" id="1.10.274.10">
    <property type="entry name" value="PtsI, HPr-binding domain"/>
    <property type="match status" value="1"/>
</dbReference>
<keyword evidence="21" id="KW-0175">Coiled coil</keyword>
<evidence type="ECO:0000259" key="23">
    <source>
        <dbReference type="Pfam" id="PF02896"/>
    </source>
</evidence>
<feature type="coiled-coil region" evidence="21">
    <location>
        <begin position="232"/>
        <end position="261"/>
    </location>
</feature>
<evidence type="ECO:0000256" key="10">
    <source>
        <dbReference type="ARBA" id="ARBA00022597"/>
    </source>
</evidence>
<dbReference type="InterPro" id="IPR000121">
    <property type="entry name" value="PEP_util_C"/>
</dbReference>
<organism evidence="25 26">
    <name type="scientific">Lactonifactor longoviformis DSM 17459</name>
    <dbReference type="NCBI Taxonomy" id="1122155"/>
    <lineage>
        <taxon>Bacteria</taxon>
        <taxon>Bacillati</taxon>
        <taxon>Bacillota</taxon>
        <taxon>Clostridia</taxon>
        <taxon>Eubacteriales</taxon>
        <taxon>Clostridiaceae</taxon>
        <taxon>Lactonifactor</taxon>
    </lineage>
</organism>
<dbReference type="InterPro" id="IPR023151">
    <property type="entry name" value="PEP_util_CS"/>
</dbReference>
<keyword evidence="13 17" id="KW-0479">Metal-binding</keyword>
<dbReference type="InterPro" id="IPR050499">
    <property type="entry name" value="PEP-utilizing_PTS_enzyme"/>
</dbReference>
<dbReference type="GO" id="GO:0008965">
    <property type="term" value="F:phosphoenolpyruvate-protein phosphotransferase activity"/>
    <property type="evidence" value="ECO:0007669"/>
    <property type="project" value="UniProtKB-EC"/>
</dbReference>
<feature type="binding site" evidence="19">
    <location>
        <position position="331"/>
    </location>
    <ligand>
        <name>phosphoenolpyruvate</name>
        <dbReference type="ChEBI" id="CHEBI:58702"/>
    </ligand>
</feature>
<comment type="similarity">
    <text evidence="5 17">Belongs to the PEP-utilizing enzyme family.</text>
</comment>
<dbReference type="Pfam" id="PF00391">
    <property type="entry name" value="PEP-utilizers"/>
    <property type="match status" value="1"/>
</dbReference>
<gene>
    <name evidence="25" type="ORF">SAMN02745158_02003</name>
</gene>
<keyword evidence="15 17" id="KW-0460">Magnesium</keyword>
<evidence type="ECO:0000256" key="6">
    <source>
        <dbReference type="ARBA" id="ARBA00012232"/>
    </source>
</evidence>
<dbReference type="Gene3D" id="3.20.20.60">
    <property type="entry name" value="Phosphoenolpyruvate-binding domains"/>
    <property type="match status" value="1"/>
</dbReference>
<evidence type="ECO:0000313" key="25">
    <source>
        <dbReference type="EMBL" id="SHE93986.1"/>
    </source>
</evidence>
<dbReference type="OrthoDB" id="9765468at2"/>
<evidence type="ECO:0000256" key="9">
    <source>
        <dbReference type="ARBA" id="ARBA00022490"/>
    </source>
</evidence>
<dbReference type="Gene3D" id="3.50.30.10">
    <property type="entry name" value="Phosphohistidine domain"/>
    <property type="match status" value="1"/>
</dbReference>
<dbReference type="GO" id="GO:0046872">
    <property type="term" value="F:metal ion binding"/>
    <property type="evidence" value="ECO:0007669"/>
    <property type="project" value="UniProtKB-KW"/>
</dbReference>
<keyword evidence="11 17" id="KW-0808">Transferase</keyword>
<evidence type="ECO:0000256" key="13">
    <source>
        <dbReference type="ARBA" id="ARBA00022723"/>
    </source>
</evidence>
<feature type="domain" description="PEP-utilising enzyme mobile" evidence="22">
    <location>
        <begin position="153"/>
        <end position="224"/>
    </location>
</feature>
<feature type="binding site" evidence="19">
    <location>
        <begin position="452"/>
        <end position="453"/>
    </location>
    <ligand>
        <name>phosphoenolpyruvate</name>
        <dbReference type="ChEBI" id="CHEBI:58702"/>
    </ligand>
</feature>
<dbReference type="AlphaFoldDB" id="A0A1M4XKP9"/>
<evidence type="ECO:0000256" key="14">
    <source>
        <dbReference type="ARBA" id="ARBA00022777"/>
    </source>
</evidence>
<evidence type="ECO:0000256" key="17">
    <source>
        <dbReference type="PIRNR" id="PIRNR000732"/>
    </source>
</evidence>
<dbReference type="InterPro" id="IPR015813">
    <property type="entry name" value="Pyrv/PenolPyrv_kinase-like_dom"/>
</dbReference>
<dbReference type="GO" id="GO:0005737">
    <property type="term" value="C:cytoplasm"/>
    <property type="evidence" value="ECO:0007669"/>
    <property type="project" value="UniProtKB-SubCell"/>
</dbReference>
<dbReference type="InterPro" id="IPR024692">
    <property type="entry name" value="PTS_EI"/>
</dbReference>
<feature type="domain" description="Phosphotransferase system enzyme I N-terminal" evidence="24">
    <location>
        <begin position="5"/>
        <end position="126"/>
    </location>
</feature>
<dbReference type="STRING" id="1122155.SAMN02745158_02003"/>
<evidence type="ECO:0000259" key="22">
    <source>
        <dbReference type="Pfam" id="PF00391"/>
    </source>
</evidence>
<evidence type="ECO:0000256" key="11">
    <source>
        <dbReference type="ARBA" id="ARBA00022679"/>
    </source>
</evidence>
<accession>A0A1M4XKP9</accession>
<evidence type="ECO:0000256" key="18">
    <source>
        <dbReference type="PIRSR" id="PIRSR000732-1"/>
    </source>
</evidence>
<dbReference type="Pfam" id="PF02896">
    <property type="entry name" value="PEP-utilizers_C"/>
    <property type="match status" value="1"/>
</dbReference>
<sequence>MEIIKGKSAFAAIAVGKIAVYKKEDQPIKKRRTEDPEGEIARFRKAKEEAADQLQKLYEKALREVGEAGAMIFKAHQMMLDDGEYQDCVQHMIQTRKVNAEYAVGTAGEHFANIFAAMDDAYMKERAADIKDISERVIRNLIGKGRQDRDFTGPVIVVADDLAPSETVQLDKDKVLAFVTSRGSVYSHTAILARTMNIPAIVNTGIDLEQDLDGKEAAVDGVRGILYLDPTLEVLEEMKKRREEEQQKKELLLELRGKETVTLDGKRIKLYANIGSVSDIAGVLKNDASGIGLFRSEFLYLEKKDYPTEDEQLAAYKTVLENMGGKKVIIRTLDIGADKQIDYFHMEKEENPAMGCRAIRICLERKDIFKTQLRALYRASAFGNLSIMFPMIISVKEVDEILEIVEEVKNELREEGIAMGEAELGIMIETPAAVMVSDELAKKVDFFSIGTNDLTQYTLAIDRGNAKLDRYYDAHHPAVLRMIQMTVENAHKHGIRAGICGELASDMELTETFLAMGVDELSVAPSYILGLRKKIREIKIKA</sequence>
<evidence type="ECO:0000259" key="24">
    <source>
        <dbReference type="Pfam" id="PF05524"/>
    </source>
</evidence>
<dbReference type="GO" id="GO:0016301">
    <property type="term" value="F:kinase activity"/>
    <property type="evidence" value="ECO:0007669"/>
    <property type="project" value="UniProtKB-KW"/>
</dbReference>
<feature type="active site" description="Proton donor" evidence="18">
    <location>
        <position position="500"/>
    </location>
</feature>
<comment type="function">
    <text evidence="3 17">General (non sugar-specific) component of the phosphoenolpyruvate-dependent sugar phosphotransferase system (sugar PTS). This major carbohydrate active-transport system catalyzes the phosphorylation of incoming sugar substrates concomitantly with their translocation across the cell membrane. Enzyme I transfers the phosphoryl group from phosphoenolpyruvate (PEP) to the phosphoryl carrier protein (HPr).</text>
</comment>
<evidence type="ECO:0000256" key="15">
    <source>
        <dbReference type="ARBA" id="ARBA00022842"/>
    </source>
</evidence>
<evidence type="ECO:0000256" key="1">
    <source>
        <dbReference type="ARBA" id="ARBA00000683"/>
    </source>
</evidence>
<dbReference type="InterPro" id="IPR008731">
    <property type="entry name" value="PTS_EIN"/>
</dbReference>
<dbReference type="EMBL" id="FQVI01000009">
    <property type="protein sequence ID" value="SHE93986.1"/>
    <property type="molecule type" value="Genomic_DNA"/>
</dbReference>
<comment type="subcellular location">
    <subcellularLocation>
        <location evidence="4 17">Cytoplasm</location>
    </subcellularLocation>
</comment>
<dbReference type="InterPro" id="IPR008279">
    <property type="entry name" value="PEP-util_enz_mobile_dom"/>
</dbReference>
<feature type="active site" description="Tele-phosphohistidine intermediate" evidence="18">
    <location>
        <position position="188"/>
    </location>
</feature>
<evidence type="ECO:0000256" key="8">
    <source>
        <dbReference type="ARBA" id="ARBA00022448"/>
    </source>
</evidence>
<evidence type="ECO:0000256" key="16">
    <source>
        <dbReference type="ARBA" id="ARBA00033235"/>
    </source>
</evidence>
<keyword evidence="25" id="KW-0670">Pyruvate</keyword>
<dbReference type="PANTHER" id="PTHR46244:SF3">
    <property type="entry name" value="PHOSPHOENOLPYRUVATE-PROTEIN PHOSPHOTRANSFERASE"/>
    <property type="match status" value="1"/>
</dbReference>
<dbReference type="PROSITE" id="PS00742">
    <property type="entry name" value="PEP_ENZYMES_2"/>
    <property type="match status" value="1"/>
</dbReference>
<evidence type="ECO:0000256" key="19">
    <source>
        <dbReference type="PIRSR" id="PIRSR000732-2"/>
    </source>
</evidence>
<keyword evidence="8 17" id="KW-0813">Transport</keyword>
<evidence type="ECO:0000256" key="4">
    <source>
        <dbReference type="ARBA" id="ARBA00004496"/>
    </source>
</evidence>
<keyword evidence="10 17" id="KW-0762">Sugar transport</keyword>
<proteinExistence type="inferred from homology"/>
<evidence type="ECO:0000256" key="21">
    <source>
        <dbReference type="SAM" id="Coils"/>
    </source>
</evidence>
<evidence type="ECO:0000256" key="2">
    <source>
        <dbReference type="ARBA" id="ARBA00001946"/>
    </source>
</evidence>